<dbReference type="PANTHER" id="PTHR48075">
    <property type="entry name" value="3-HYDROXYACYL-COA DEHYDROGENASE FAMILY PROTEIN"/>
    <property type="match status" value="1"/>
</dbReference>
<evidence type="ECO:0000256" key="3">
    <source>
        <dbReference type="ARBA" id="ARBA00023002"/>
    </source>
</evidence>
<sequence length="313" mass="34411">MEQTVVIAGSGIMGASLAQVYAGGGWKTLVWCRSQASADRCSQLIDLNQSTMVQTGMLTQAESDDLRHRIQYSFDESVFAEPQVDLILETIVEDLAIKQEFLSRISRLASPSVLMATNTSGLSITSRAAGMSHKERFMGQHWLNPPHLIPLCELVSGAETAPQTVEKMQAIVLGLGKHPVCVRDIPGFIVNRLQYALLREALHILDIDAASVEDIDAVFKYGMGLRLAAVGQLSVVDFNGVDVFDKVTKYLFPDLDTSVSSPRLDQMVEKGYCGVKAGRGFYDYSGDKAEKAIRQRDEAYIRLAKCLYGPNKD</sequence>
<feature type="domain" description="3-hydroxyacyl-CoA dehydrogenase C-terminal" evidence="4">
    <location>
        <begin position="187"/>
        <end position="284"/>
    </location>
</feature>
<dbReference type="EMBL" id="JACOGK010000006">
    <property type="protein sequence ID" value="MBC3536269.1"/>
    <property type="molecule type" value="Genomic_DNA"/>
</dbReference>
<comment type="similarity">
    <text evidence="2">Belongs to the 3-hydroxyacyl-CoA dehydrogenase family.</text>
</comment>
<dbReference type="Gene3D" id="3.40.50.720">
    <property type="entry name" value="NAD(P)-binding Rossmann-like Domain"/>
    <property type="match status" value="1"/>
</dbReference>
<name>A0ABR6VGE2_9FIRM</name>
<organism evidence="6 7">
    <name type="scientific">Megasphaera hominis</name>
    <dbReference type="NCBI Taxonomy" id="159836"/>
    <lineage>
        <taxon>Bacteria</taxon>
        <taxon>Bacillati</taxon>
        <taxon>Bacillota</taxon>
        <taxon>Negativicutes</taxon>
        <taxon>Veillonellales</taxon>
        <taxon>Veillonellaceae</taxon>
        <taxon>Megasphaera</taxon>
    </lineage>
</organism>
<dbReference type="InterPro" id="IPR013328">
    <property type="entry name" value="6PGD_dom2"/>
</dbReference>
<evidence type="ECO:0000256" key="2">
    <source>
        <dbReference type="ARBA" id="ARBA00009463"/>
    </source>
</evidence>
<keyword evidence="7" id="KW-1185">Reference proteome</keyword>
<evidence type="ECO:0000259" key="4">
    <source>
        <dbReference type="Pfam" id="PF00725"/>
    </source>
</evidence>
<evidence type="ECO:0000259" key="5">
    <source>
        <dbReference type="Pfam" id="PF02737"/>
    </source>
</evidence>
<dbReference type="PIRSF" id="PIRSF000105">
    <property type="entry name" value="HCDH"/>
    <property type="match status" value="1"/>
</dbReference>
<evidence type="ECO:0000256" key="1">
    <source>
        <dbReference type="ARBA" id="ARBA00005086"/>
    </source>
</evidence>
<gene>
    <name evidence="6" type="ORF">H8J70_03255</name>
</gene>
<accession>A0ABR6VGE2</accession>
<dbReference type="InterPro" id="IPR022694">
    <property type="entry name" value="3-OHacyl-CoA_DH"/>
</dbReference>
<dbReference type="Proteomes" id="UP000606870">
    <property type="component" value="Unassembled WGS sequence"/>
</dbReference>
<protein>
    <submittedName>
        <fullName evidence="6">3-hydroxyacyl-CoA dehydrogenase family protein</fullName>
    </submittedName>
</protein>
<comment type="pathway">
    <text evidence="1">Lipid metabolism; butanoate metabolism.</text>
</comment>
<evidence type="ECO:0000313" key="7">
    <source>
        <dbReference type="Proteomes" id="UP000606870"/>
    </source>
</evidence>
<dbReference type="Pfam" id="PF02737">
    <property type="entry name" value="3HCDH_N"/>
    <property type="match status" value="1"/>
</dbReference>
<dbReference type="SUPFAM" id="SSF48179">
    <property type="entry name" value="6-phosphogluconate dehydrogenase C-terminal domain-like"/>
    <property type="match status" value="1"/>
</dbReference>
<dbReference type="SUPFAM" id="SSF51735">
    <property type="entry name" value="NAD(P)-binding Rossmann-fold domains"/>
    <property type="match status" value="1"/>
</dbReference>
<dbReference type="Gene3D" id="1.10.1040.10">
    <property type="entry name" value="N-(1-d-carboxylethyl)-l-norvaline Dehydrogenase, domain 2"/>
    <property type="match status" value="1"/>
</dbReference>
<dbReference type="InterPro" id="IPR006176">
    <property type="entry name" value="3-OHacyl-CoA_DH_NAD-bd"/>
</dbReference>
<dbReference type="InterPro" id="IPR006108">
    <property type="entry name" value="3HC_DH_C"/>
</dbReference>
<keyword evidence="3" id="KW-0560">Oxidoreductase</keyword>
<dbReference type="InterPro" id="IPR008927">
    <property type="entry name" value="6-PGluconate_DH-like_C_sf"/>
</dbReference>
<comment type="caution">
    <text evidence="6">The sequence shown here is derived from an EMBL/GenBank/DDBJ whole genome shotgun (WGS) entry which is preliminary data.</text>
</comment>
<dbReference type="InterPro" id="IPR036291">
    <property type="entry name" value="NAD(P)-bd_dom_sf"/>
</dbReference>
<dbReference type="Pfam" id="PF00725">
    <property type="entry name" value="3HCDH"/>
    <property type="match status" value="1"/>
</dbReference>
<feature type="domain" description="3-hydroxyacyl-CoA dehydrogenase NAD binding" evidence="5">
    <location>
        <begin position="4"/>
        <end position="184"/>
    </location>
</feature>
<dbReference type="RefSeq" id="WP_186502428.1">
    <property type="nucleotide sequence ID" value="NZ_JACOGK010000006.1"/>
</dbReference>
<dbReference type="PANTHER" id="PTHR48075:SF5">
    <property type="entry name" value="3-HYDROXYBUTYRYL-COA DEHYDROGENASE"/>
    <property type="match status" value="1"/>
</dbReference>
<evidence type="ECO:0000313" key="6">
    <source>
        <dbReference type="EMBL" id="MBC3536269.1"/>
    </source>
</evidence>
<proteinExistence type="inferred from homology"/>
<reference evidence="6 7" key="1">
    <citation type="submission" date="2020-08" db="EMBL/GenBank/DDBJ databases">
        <authorList>
            <person name="Liu C."/>
            <person name="Sun Q."/>
        </authorList>
    </citation>
    <scope>NUCLEOTIDE SEQUENCE [LARGE SCALE GENOMIC DNA]</scope>
    <source>
        <strain evidence="6 7">NSJ-59</strain>
    </source>
</reference>